<organism evidence="7 8">
    <name type="scientific">Clostridium boliviensis</name>
    <dbReference type="NCBI Taxonomy" id="318465"/>
    <lineage>
        <taxon>Bacteria</taxon>
        <taxon>Bacillati</taxon>
        <taxon>Bacillota</taxon>
        <taxon>Clostridia</taxon>
        <taxon>Eubacteriales</taxon>
        <taxon>Clostridiaceae</taxon>
        <taxon>Clostridium</taxon>
    </lineage>
</organism>
<evidence type="ECO:0000256" key="4">
    <source>
        <dbReference type="ARBA" id="ARBA00023136"/>
    </source>
</evidence>
<keyword evidence="2 5" id="KW-0812">Transmembrane</keyword>
<dbReference type="InterPro" id="IPR051533">
    <property type="entry name" value="WaaL-like"/>
</dbReference>
<dbReference type="Pfam" id="PF04932">
    <property type="entry name" value="Wzy_C"/>
    <property type="match status" value="1"/>
</dbReference>
<evidence type="ECO:0000256" key="3">
    <source>
        <dbReference type="ARBA" id="ARBA00022989"/>
    </source>
</evidence>
<feature type="transmembrane region" description="Helical" evidence="5">
    <location>
        <begin position="117"/>
        <end position="140"/>
    </location>
</feature>
<evidence type="ECO:0000259" key="6">
    <source>
        <dbReference type="Pfam" id="PF04932"/>
    </source>
</evidence>
<feature type="transmembrane region" description="Helical" evidence="5">
    <location>
        <begin position="31"/>
        <end position="51"/>
    </location>
</feature>
<dbReference type="Proteomes" id="UP001276854">
    <property type="component" value="Unassembled WGS sequence"/>
</dbReference>
<gene>
    <name evidence="7" type="ORF">RZO55_06860</name>
</gene>
<dbReference type="PANTHER" id="PTHR37422">
    <property type="entry name" value="TEICHURONIC ACID BIOSYNTHESIS PROTEIN TUAE"/>
    <property type="match status" value="1"/>
</dbReference>
<evidence type="ECO:0000256" key="2">
    <source>
        <dbReference type="ARBA" id="ARBA00022692"/>
    </source>
</evidence>
<feature type="transmembrane region" description="Helical" evidence="5">
    <location>
        <begin position="165"/>
        <end position="183"/>
    </location>
</feature>
<evidence type="ECO:0000313" key="7">
    <source>
        <dbReference type="EMBL" id="MDW2797295.1"/>
    </source>
</evidence>
<comment type="subcellular location">
    <subcellularLocation>
        <location evidence="1">Membrane</location>
        <topology evidence="1">Multi-pass membrane protein</topology>
    </subcellularLocation>
</comment>
<comment type="caution">
    <text evidence="7">The sequence shown here is derived from an EMBL/GenBank/DDBJ whole genome shotgun (WGS) entry which is preliminary data.</text>
</comment>
<sequence>MAIMGNKILLKNFTIDIFAFLVMFLPRRLYFFGAFSYRIVILFVLVLCLILRKGKLSISNTIIDIPMILYFVITGIISFIHLQFSTGIGYIIDTCLVLIIINNLLQKEQDINRFINVFLVFLGIYAALGILECLTGFNIWDLVHSSGYQRYRFGLYRSYGSSTNFTNNGAFLMLCLPVAVWKMQQEEVNKKRYGVIYGLVFLNILATLTRSIILCTFFLQFIWLLKSGMVQYIKTHFMQVIAVAAAVLLLVHIPVIYHFLNQFISMFVALYDYETANEISDSFGSNANGIGQRFLLYTWIFDAVKDKILLGLGPNCPFEYTFMTLTGKRMIKTSIENQYLVHLYRYGLAGLISYMFMLISIILKLWKNRENDLTGKGGKCTFGFMILTTALIYFTSGLSFAASDDFRMLFLILSLFFVHCQLSKRGEPANNELSSEI</sequence>
<dbReference type="EMBL" id="JAWONS010000109">
    <property type="protein sequence ID" value="MDW2797295.1"/>
    <property type="molecule type" value="Genomic_DNA"/>
</dbReference>
<protein>
    <recommendedName>
        <fullName evidence="6">O-antigen ligase-related domain-containing protein</fullName>
    </recommendedName>
</protein>
<reference evidence="7 8" key="1">
    <citation type="submission" date="2023-10" db="EMBL/GenBank/DDBJ databases">
        <title>A novel Glycoside Hydrolase 43-Like Enzyme from Clostrdium boliviensis is an Endo-xylanase, and a Candidate for Xylooligosaccharides Production from Different Xylan Substrates.</title>
        <authorList>
            <person name="Alvarez M.T."/>
            <person name="Rocabado-Villegas L.R."/>
            <person name="Salas-Veizaga D.M."/>
            <person name="Linares-Pasten J.A."/>
            <person name="Gudmundsdottir E.E."/>
            <person name="Hreggvidsson G.O."/>
            <person name="Adlercreutz P."/>
            <person name="Nordberg Karlsson E."/>
        </authorList>
    </citation>
    <scope>NUCLEOTIDE SEQUENCE [LARGE SCALE GENOMIC DNA]</scope>
    <source>
        <strain evidence="7 8">E-1</strain>
    </source>
</reference>
<feature type="transmembrane region" description="Helical" evidence="5">
    <location>
        <begin position="382"/>
        <end position="402"/>
    </location>
</feature>
<feature type="transmembrane region" description="Helical" evidence="5">
    <location>
        <begin position="343"/>
        <end position="362"/>
    </location>
</feature>
<accession>A0ABU4GJZ2</accession>
<feature type="domain" description="O-antigen ligase-related" evidence="6">
    <location>
        <begin position="199"/>
        <end position="354"/>
    </location>
</feature>
<dbReference type="PANTHER" id="PTHR37422:SF13">
    <property type="entry name" value="LIPOPOLYSACCHARIDE BIOSYNTHESIS PROTEIN PA4999-RELATED"/>
    <property type="match status" value="1"/>
</dbReference>
<keyword evidence="4 5" id="KW-0472">Membrane</keyword>
<feature type="transmembrane region" description="Helical" evidence="5">
    <location>
        <begin position="63"/>
        <end position="82"/>
    </location>
</feature>
<evidence type="ECO:0000256" key="5">
    <source>
        <dbReference type="SAM" id="Phobius"/>
    </source>
</evidence>
<dbReference type="InterPro" id="IPR007016">
    <property type="entry name" value="O-antigen_ligase-rel_domated"/>
</dbReference>
<feature type="transmembrane region" description="Helical" evidence="5">
    <location>
        <begin position="88"/>
        <end position="105"/>
    </location>
</feature>
<proteinExistence type="predicted"/>
<evidence type="ECO:0000256" key="1">
    <source>
        <dbReference type="ARBA" id="ARBA00004141"/>
    </source>
</evidence>
<feature type="transmembrane region" description="Helical" evidence="5">
    <location>
        <begin position="195"/>
        <end position="225"/>
    </location>
</feature>
<keyword evidence="3 5" id="KW-1133">Transmembrane helix</keyword>
<name>A0ABU4GJZ2_9CLOT</name>
<keyword evidence="8" id="KW-1185">Reference proteome</keyword>
<feature type="transmembrane region" description="Helical" evidence="5">
    <location>
        <begin position="237"/>
        <end position="260"/>
    </location>
</feature>
<evidence type="ECO:0000313" key="8">
    <source>
        <dbReference type="Proteomes" id="UP001276854"/>
    </source>
</evidence>